<reference evidence="2" key="1">
    <citation type="submission" date="2020-05" db="EMBL/GenBank/DDBJ databases">
        <title>Mycena genomes resolve the evolution of fungal bioluminescence.</title>
        <authorList>
            <person name="Tsai I.J."/>
        </authorList>
    </citation>
    <scope>NUCLEOTIDE SEQUENCE</scope>
    <source>
        <strain evidence="2">CCC161011</strain>
    </source>
</reference>
<dbReference type="GO" id="GO:0016787">
    <property type="term" value="F:hydrolase activity"/>
    <property type="evidence" value="ECO:0007669"/>
    <property type="project" value="UniProtKB-KW"/>
</dbReference>
<evidence type="ECO:0000313" key="2">
    <source>
        <dbReference type="EMBL" id="KAF7360650.1"/>
    </source>
</evidence>
<dbReference type="EMBL" id="JACAZI010000005">
    <property type="protein sequence ID" value="KAF7360650.1"/>
    <property type="molecule type" value="Genomic_DNA"/>
</dbReference>
<comment type="caution">
    <text evidence="2">The sequence shown here is derived from an EMBL/GenBank/DDBJ whole genome shotgun (WGS) entry which is preliminary data.</text>
</comment>
<dbReference type="SUPFAM" id="SSF53474">
    <property type="entry name" value="alpha/beta-Hydrolases"/>
    <property type="match status" value="1"/>
</dbReference>
<feature type="domain" description="AB hydrolase-1" evidence="1">
    <location>
        <begin position="24"/>
        <end position="249"/>
    </location>
</feature>
<dbReference type="PANTHER" id="PTHR37017:SF11">
    <property type="entry name" value="ESTERASE_LIPASE_THIOESTERASE DOMAIN-CONTAINING PROTEIN"/>
    <property type="match status" value="1"/>
</dbReference>
<dbReference type="InterPro" id="IPR029058">
    <property type="entry name" value="AB_hydrolase_fold"/>
</dbReference>
<keyword evidence="3" id="KW-1185">Reference proteome</keyword>
<name>A0A8H6YMK7_9AGAR</name>
<proteinExistence type="predicted"/>
<evidence type="ECO:0000259" key="1">
    <source>
        <dbReference type="Pfam" id="PF12697"/>
    </source>
</evidence>
<dbReference type="InterPro" id="IPR052897">
    <property type="entry name" value="Sec-Metab_Biosynth_Hydrolase"/>
</dbReference>
<sequence>MSAATKPTIIIIPASFSPLSLYTDVISNLQSHGYSVEGIELETVGRREKAPSMYDDAAVLSSLATKLADEGKDIVLVAHSYGGVVACEGAKGLAQSVREKEGKHGGIVRIVFVSAVVPGEGQGMLEIFEGVTMDTVPIRVELKGEYLEMDTESGARGGYSDMPLEEALSWASRMREHAATSYQQKLTYAAYKDIPVSYLFCEEDKGVIPEAQNKIIAGMESVMGGRTVDRHSVKAGHHINASQPGTMAAVVRKALA</sequence>
<evidence type="ECO:0000313" key="3">
    <source>
        <dbReference type="Proteomes" id="UP000620124"/>
    </source>
</evidence>
<dbReference type="InterPro" id="IPR000073">
    <property type="entry name" value="AB_hydrolase_1"/>
</dbReference>
<dbReference type="PANTHER" id="PTHR37017">
    <property type="entry name" value="AB HYDROLASE-1 DOMAIN-CONTAINING PROTEIN-RELATED"/>
    <property type="match status" value="1"/>
</dbReference>
<accession>A0A8H6YMK7</accession>
<dbReference type="AlphaFoldDB" id="A0A8H6YMK7"/>
<dbReference type="OrthoDB" id="2931355at2759"/>
<dbReference type="Pfam" id="PF12697">
    <property type="entry name" value="Abhydrolase_6"/>
    <property type="match status" value="1"/>
</dbReference>
<dbReference type="Proteomes" id="UP000620124">
    <property type="component" value="Unassembled WGS sequence"/>
</dbReference>
<gene>
    <name evidence="2" type="ORF">MVEN_00796700</name>
</gene>
<keyword evidence="2" id="KW-0378">Hydrolase</keyword>
<protein>
    <submittedName>
        <fullName evidence="2">AB hydrolase-1 domain-containing protein</fullName>
    </submittedName>
</protein>
<dbReference type="Gene3D" id="3.40.50.1820">
    <property type="entry name" value="alpha/beta hydrolase"/>
    <property type="match status" value="1"/>
</dbReference>
<organism evidence="2 3">
    <name type="scientific">Mycena venus</name>
    <dbReference type="NCBI Taxonomy" id="2733690"/>
    <lineage>
        <taxon>Eukaryota</taxon>
        <taxon>Fungi</taxon>
        <taxon>Dikarya</taxon>
        <taxon>Basidiomycota</taxon>
        <taxon>Agaricomycotina</taxon>
        <taxon>Agaricomycetes</taxon>
        <taxon>Agaricomycetidae</taxon>
        <taxon>Agaricales</taxon>
        <taxon>Marasmiineae</taxon>
        <taxon>Mycenaceae</taxon>
        <taxon>Mycena</taxon>
    </lineage>
</organism>